<dbReference type="InterPro" id="IPR002646">
    <property type="entry name" value="PolA_pol_head_dom"/>
</dbReference>
<evidence type="ECO:0000256" key="1">
    <source>
        <dbReference type="ARBA" id="ARBA00007265"/>
    </source>
</evidence>
<keyword evidence="3" id="KW-0547">Nucleotide-binding</keyword>
<evidence type="ECO:0000256" key="5">
    <source>
        <dbReference type="RuleBase" id="RU003953"/>
    </source>
</evidence>
<dbReference type="OrthoDB" id="445712at2759"/>
<feature type="domain" description="Poly A polymerase head" evidence="6">
    <location>
        <begin position="48"/>
        <end position="201"/>
    </location>
</feature>
<dbReference type="GO" id="GO:0052927">
    <property type="term" value="F:CC tRNA cytidylyltransferase activity"/>
    <property type="evidence" value="ECO:0007669"/>
    <property type="project" value="TreeGrafter"/>
</dbReference>
<keyword evidence="4 5" id="KW-0694">RNA-binding</keyword>
<dbReference type="Pfam" id="PF12627">
    <property type="entry name" value="PolyA_pol_RNAbd"/>
    <property type="match status" value="1"/>
</dbReference>
<evidence type="ECO:0000256" key="2">
    <source>
        <dbReference type="ARBA" id="ARBA00022679"/>
    </source>
</evidence>
<keyword evidence="2 5" id="KW-0808">Transferase</keyword>
<reference evidence="8" key="1">
    <citation type="submission" date="2022-11" db="EMBL/GenBank/DDBJ databases">
        <authorList>
            <person name="Petersen C."/>
        </authorList>
    </citation>
    <scope>NUCLEOTIDE SEQUENCE</scope>
    <source>
        <strain evidence="8">IBT 19713</strain>
    </source>
</reference>
<dbReference type="RefSeq" id="XP_058332161.1">
    <property type="nucleotide sequence ID" value="XM_058473158.1"/>
</dbReference>
<comment type="caution">
    <text evidence="8">The sequence shown here is derived from an EMBL/GenBank/DDBJ whole genome shotgun (WGS) entry which is preliminary data.</text>
</comment>
<dbReference type="SUPFAM" id="SSF81891">
    <property type="entry name" value="Poly A polymerase C-terminal region-like"/>
    <property type="match status" value="1"/>
</dbReference>
<evidence type="ECO:0000259" key="7">
    <source>
        <dbReference type="Pfam" id="PF12627"/>
    </source>
</evidence>
<dbReference type="AlphaFoldDB" id="A0A9W9TS74"/>
<dbReference type="GeneID" id="83200461"/>
<dbReference type="CDD" id="cd05398">
    <property type="entry name" value="NT_ClassII-CCAase"/>
    <property type="match status" value="1"/>
</dbReference>
<evidence type="ECO:0000256" key="4">
    <source>
        <dbReference type="ARBA" id="ARBA00022884"/>
    </source>
</evidence>
<dbReference type="Pfam" id="PF01743">
    <property type="entry name" value="PolyA_pol"/>
    <property type="match status" value="1"/>
</dbReference>
<evidence type="ECO:0000313" key="9">
    <source>
        <dbReference type="Proteomes" id="UP001150941"/>
    </source>
</evidence>
<dbReference type="PANTHER" id="PTHR13734">
    <property type="entry name" value="TRNA-NUCLEOTIDYLTRANSFERASE"/>
    <property type="match status" value="1"/>
</dbReference>
<gene>
    <name evidence="8" type="ORF">N7468_003861</name>
</gene>
<comment type="similarity">
    <text evidence="1 5">Belongs to the tRNA nucleotidyltransferase/poly(A) polymerase family.</text>
</comment>
<feature type="domain" description="tRNA nucleotidyltransferase/poly(A) polymerase RNA and SrmB- binding" evidence="7">
    <location>
        <begin position="228"/>
        <end position="287"/>
    </location>
</feature>
<dbReference type="GO" id="GO:0001680">
    <property type="term" value="P:tRNA 3'-terminal CCA addition"/>
    <property type="evidence" value="ECO:0007669"/>
    <property type="project" value="UniProtKB-ARBA"/>
</dbReference>
<sequence>MDLADPTIELTPLESTLRTLLLDVAEYVQHNEVADGASDAAKKAETVLRFTGGWVRDKLLGIESHDIDVGISNMTGYQFGMALKEYLDQPERLEKYKKSLPNEEMSDAIVSLHKIEANPEKSKHLETVTTKIFGLDIDLVNLRKETYTDDSRNPQMEFGTAVEDALRRDATINALFYNLNESKLEDFTERGLDDMRKKIVRTPLEPYQTFKDDPLRVLRLIRFASRLGYKIDPEAEIAMRNEDISVALKLKISHERVGTELDKMLRGPDPRGALEFIDKIGLYPTIFANQYDDIMADTSKWYLAYNGLARFLSSDFEEDKGLRSTVVNLRKMLVGDDSLYAWMIATFSPWAPIPARTAQGKKGPPQRCVEIARDGLRCDNKSLTVLRDAALHYEDIIKYRTAIQEKSRSGSMLSAEDRQQTGLNIRKWGKDWKLCVLSAILQEIIQGHDFPEVMEDYSHFIQYILDERLEDAYDLKPILNGDDIKTAFNAKPGPWMSKVTAAVIEWQLLHPDGSKDAALEEITRRRKELGF</sequence>
<protein>
    <submittedName>
        <fullName evidence="8">Uncharacterized protein</fullName>
    </submittedName>
</protein>
<organism evidence="8 9">
    <name type="scientific">Penicillium chermesinum</name>
    <dbReference type="NCBI Taxonomy" id="63820"/>
    <lineage>
        <taxon>Eukaryota</taxon>
        <taxon>Fungi</taxon>
        <taxon>Dikarya</taxon>
        <taxon>Ascomycota</taxon>
        <taxon>Pezizomycotina</taxon>
        <taxon>Eurotiomycetes</taxon>
        <taxon>Eurotiomycetidae</taxon>
        <taxon>Eurotiales</taxon>
        <taxon>Aspergillaceae</taxon>
        <taxon>Penicillium</taxon>
    </lineage>
</organism>
<proteinExistence type="inferred from homology"/>
<evidence type="ECO:0000313" key="8">
    <source>
        <dbReference type="EMBL" id="KAJ5239242.1"/>
    </source>
</evidence>
<dbReference type="EMBL" id="JAPQKS010000003">
    <property type="protein sequence ID" value="KAJ5239242.1"/>
    <property type="molecule type" value="Genomic_DNA"/>
</dbReference>
<dbReference type="PANTHER" id="PTHR13734:SF5">
    <property type="entry name" value="CCA TRNA NUCLEOTIDYLTRANSFERASE, MITOCHONDRIAL"/>
    <property type="match status" value="1"/>
</dbReference>
<keyword evidence="9" id="KW-1185">Reference proteome</keyword>
<dbReference type="GO" id="GO:0052929">
    <property type="term" value="F:ATP:3'-cytidine-cytidine-tRNA adenylyltransferase activity"/>
    <property type="evidence" value="ECO:0007669"/>
    <property type="project" value="TreeGrafter"/>
</dbReference>
<dbReference type="GO" id="GO:0005739">
    <property type="term" value="C:mitochondrion"/>
    <property type="evidence" value="ECO:0007669"/>
    <property type="project" value="UniProtKB-ARBA"/>
</dbReference>
<dbReference type="InterPro" id="IPR032828">
    <property type="entry name" value="PolyA_RNA-bd"/>
</dbReference>
<dbReference type="SUPFAM" id="SSF81301">
    <property type="entry name" value="Nucleotidyltransferase"/>
    <property type="match status" value="1"/>
</dbReference>
<dbReference type="Gene3D" id="1.10.3090.10">
    <property type="entry name" value="cca-adding enzyme, domain 2"/>
    <property type="match status" value="1"/>
</dbReference>
<reference evidence="8" key="2">
    <citation type="journal article" date="2023" name="IMA Fungus">
        <title>Comparative genomic study of the Penicillium genus elucidates a diverse pangenome and 15 lateral gene transfer events.</title>
        <authorList>
            <person name="Petersen C."/>
            <person name="Sorensen T."/>
            <person name="Nielsen M.R."/>
            <person name="Sondergaard T.E."/>
            <person name="Sorensen J.L."/>
            <person name="Fitzpatrick D.A."/>
            <person name="Frisvad J.C."/>
            <person name="Nielsen K.L."/>
        </authorList>
    </citation>
    <scope>NUCLEOTIDE SEQUENCE</scope>
    <source>
        <strain evidence="8">IBT 19713</strain>
    </source>
</reference>
<evidence type="ECO:0000259" key="6">
    <source>
        <dbReference type="Pfam" id="PF01743"/>
    </source>
</evidence>
<evidence type="ECO:0000256" key="3">
    <source>
        <dbReference type="ARBA" id="ARBA00022741"/>
    </source>
</evidence>
<name>A0A9W9TS74_9EURO</name>
<dbReference type="FunFam" id="3.30.460.10:FF:000019">
    <property type="entry name" value="tRNA nucleotidyltransferase cca2"/>
    <property type="match status" value="1"/>
</dbReference>
<accession>A0A9W9TS74</accession>
<dbReference type="GO" id="GO:0000166">
    <property type="term" value="F:nucleotide binding"/>
    <property type="evidence" value="ECO:0007669"/>
    <property type="project" value="UniProtKB-KW"/>
</dbReference>
<dbReference type="Gene3D" id="3.30.460.10">
    <property type="entry name" value="Beta Polymerase, domain 2"/>
    <property type="match status" value="1"/>
</dbReference>
<dbReference type="GO" id="GO:0003723">
    <property type="term" value="F:RNA binding"/>
    <property type="evidence" value="ECO:0007669"/>
    <property type="project" value="UniProtKB-KW"/>
</dbReference>
<dbReference type="Proteomes" id="UP001150941">
    <property type="component" value="Unassembled WGS sequence"/>
</dbReference>
<dbReference type="InterPro" id="IPR043519">
    <property type="entry name" value="NT_sf"/>
</dbReference>